<feature type="transmembrane region" description="Helical" evidence="5">
    <location>
        <begin position="99"/>
        <end position="118"/>
    </location>
</feature>
<evidence type="ECO:0000256" key="2">
    <source>
        <dbReference type="ARBA" id="ARBA00022692"/>
    </source>
</evidence>
<dbReference type="InterPro" id="IPR006480">
    <property type="entry name" value="Phage_holin_4_1"/>
</dbReference>
<comment type="subcellular location">
    <subcellularLocation>
        <location evidence="1">Membrane</location>
        <topology evidence="1">Multi-pass membrane protein</topology>
    </subcellularLocation>
</comment>
<name>A0A5C1I695_9SPHI</name>
<proteinExistence type="predicted"/>
<dbReference type="EMBL" id="CP043450">
    <property type="protein sequence ID" value="QEM13475.1"/>
    <property type="molecule type" value="Genomic_DNA"/>
</dbReference>
<keyword evidence="2 5" id="KW-0812">Transmembrane</keyword>
<dbReference type="GO" id="GO:0016020">
    <property type="term" value="C:membrane"/>
    <property type="evidence" value="ECO:0007669"/>
    <property type="project" value="UniProtKB-SubCell"/>
</dbReference>
<keyword evidence="3 5" id="KW-1133">Transmembrane helix</keyword>
<feature type="transmembrane region" description="Helical" evidence="5">
    <location>
        <begin position="37"/>
        <end position="58"/>
    </location>
</feature>
<evidence type="ECO:0000256" key="1">
    <source>
        <dbReference type="ARBA" id="ARBA00004141"/>
    </source>
</evidence>
<gene>
    <name evidence="6" type="ORF">DEO27_026845</name>
</gene>
<keyword evidence="7" id="KW-1185">Reference proteome</keyword>
<dbReference type="RefSeq" id="WP_112574846.1">
    <property type="nucleotide sequence ID" value="NZ_CP043450.1"/>
</dbReference>
<dbReference type="KEGG" id="mrub:DEO27_026845"/>
<evidence type="ECO:0000256" key="5">
    <source>
        <dbReference type="SAM" id="Phobius"/>
    </source>
</evidence>
<protein>
    <submittedName>
        <fullName evidence="6">Uncharacterized protein</fullName>
    </submittedName>
</protein>
<dbReference type="AlphaFoldDB" id="A0A5C1I695"/>
<evidence type="ECO:0000313" key="6">
    <source>
        <dbReference type="EMBL" id="QEM13475.1"/>
    </source>
</evidence>
<dbReference type="Proteomes" id="UP000251402">
    <property type="component" value="Chromosome"/>
</dbReference>
<evidence type="ECO:0000256" key="3">
    <source>
        <dbReference type="ARBA" id="ARBA00022989"/>
    </source>
</evidence>
<reference evidence="6" key="1">
    <citation type="submission" date="2019-08" db="EMBL/GenBank/DDBJ databases">
        <title>Comparative genome analysis confer to the adaptation heavy metal polluted environment.</title>
        <authorList>
            <person name="Li Y."/>
        </authorList>
    </citation>
    <scope>NUCLEOTIDE SEQUENCE [LARGE SCALE GENOMIC DNA]</scope>
    <source>
        <strain evidence="6">P1</strain>
    </source>
</reference>
<accession>A0A5C1I695</accession>
<evidence type="ECO:0000256" key="4">
    <source>
        <dbReference type="ARBA" id="ARBA00023136"/>
    </source>
</evidence>
<dbReference type="Pfam" id="PF05105">
    <property type="entry name" value="Phage_holin_4_1"/>
    <property type="match status" value="1"/>
</dbReference>
<sequence>MKKGWFVQMLATYDYHGLINFFESLAPSVRYSLTKPLLVLSVLYPGITAFTAMFFPAVEATLGISGPAFIAMSAAFIMELASGLAASHISKQQFSSLRLSRFTFKVFIYLVIIAVPYHWQENFLARHKEFMAAVFDWLQSVLIVQIAFENIISILENLAVITGKDKTAWINKIKDKLTSLYNG</sequence>
<organism evidence="6 7">
    <name type="scientific">Mucilaginibacter rubeus</name>
    <dbReference type="NCBI Taxonomy" id="2027860"/>
    <lineage>
        <taxon>Bacteria</taxon>
        <taxon>Pseudomonadati</taxon>
        <taxon>Bacteroidota</taxon>
        <taxon>Sphingobacteriia</taxon>
        <taxon>Sphingobacteriales</taxon>
        <taxon>Sphingobacteriaceae</taxon>
        <taxon>Mucilaginibacter</taxon>
    </lineage>
</organism>
<keyword evidence="4 5" id="KW-0472">Membrane</keyword>
<evidence type="ECO:0000313" key="7">
    <source>
        <dbReference type="Proteomes" id="UP000251402"/>
    </source>
</evidence>
<feature type="transmembrane region" description="Helical" evidence="5">
    <location>
        <begin position="64"/>
        <end position="87"/>
    </location>
</feature>
<dbReference type="OrthoDB" id="713986at2"/>